<name>A0AB33BGG5_ACIPI</name>
<dbReference type="Gene3D" id="1.10.30.50">
    <property type="match status" value="1"/>
</dbReference>
<keyword evidence="2" id="KW-0540">Nuclease</keyword>
<reference evidence="2 3" key="1">
    <citation type="submission" date="2016-04" db="EMBL/GenBank/DDBJ databases">
        <title>Complete genome sequencing of OXA-72 bearing Acinetobacter pittii strain IEC338SC.</title>
        <authorList>
            <person name="Brasiliense D.M."/>
            <person name="Lima K.V."/>
            <person name="Souza C.O."/>
            <person name="Dutra L.G."/>
            <person name="Mamizuka E.M."/>
            <person name="Perez-Chaparro P.J."/>
            <person name="McCulloch J.A."/>
        </authorList>
    </citation>
    <scope>NUCLEOTIDE SEQUENCE [LARGE SCALE GENOMIC DNA]</scope>
    <source>
        <strain evidence="2 3">IEC338SC</strain>
    </source>
</reference>
<feature type="domain" description="HNH nuclease" evidence="1">
    <location>
        <begin position="79"/>
        <end position="129"/>
    </location>
</feature>
<evidence type="ECO:0000259" key="1">
    <source>
        <dbReference type="SMART" id="SM00507"/>
    </source>
</evidence>
<evidence type="ECO:0000313" key="2">
    <source>
        <dbReference type="EMBL" id="AMX19809.1"/>
    </source>
</evidence>
<evidence type="ECO:0000313" key="3">
    <source>
        <dbReference type="Proteomes" id="UP000076152"/>
    </source>
</evidence>
<dbReference type="InterPro" id="IPR003615">
    <property type="entry name" value="HNH_nuc"/>
</dbReference>
<dbReference type="GO" id="GO:0008270">
    <property type="term" value="F:zinc ion binding"/>
    <property type="evidence" value="ECO:0007669"/>
    <property type="project" value="InterPro"/>
</dbReference>
<dbReference type="CDD" id="cd00085">
    <property type="entry name" value="HNHc"/>
    <property type="match status" value="1"/>
</dbReference>
<dbReference type="InterPro" id="IPR052892">
    <property type="entry name" value="NA-targeting_endonuclease"/>
</dbReference>
<dbReference type="InterPro" id="IPR002711">
    <property type="entry name" value="HNH"/>
</dbReference>
<dbReference type="EMBL" id="CP015145">
    <property type="protein sequence ID" value="AMX19809.1"/>
    <property type="molecule type" value="Genomic_DNA"/>
</dbReference>
<dbReference type="PANTHER" id="PTHR33877">
    <property type="entry name" value="SLL1193 PROTEIN"/>
    <property type="match status" value="1"/>
</dbReference>
<proteinExistence type="predicted"/>
<organism evidence="2 3">
    <name type="scientific">Acinetobacter pittii</name>
    <name type="common">Acinetobacter genomosp. 3</name>
    <dbReference type="NCBI Taxonomy" id="48296"/>
    <lineage>
        <taxon>Bacteria</taxon>
        <taxon>Pseudomonadati</taxon>
        <taxon>Pseudomonadota</taxon>
        <taxon>Gammaproteobacteria</taxon>
        <taxon>Moraxellales</taxon>
        <taxon>Moraxellaceae</taxon>
        <taxon>Acinetobacter</taxon>
        <taxon>Acinetobacter calcoaceticus/baumannii complex</taxon>
    </lineage>
</organism>
<accession>A0AB33BGG5</accession>
<dbReference type="GO" id="GO:0004519">
    <property type="term" value="F:endonuclease activity"/>
    <property type="evidence" value="ECO:0007669"/>
    <property type="project" value="UniProtKB-KW"/>
</dbReference>
<dbReference type="Proteomes" id="UP000076152">
    <property type="component" value="Chromosome"/>
</dbReference>
<dbReference type="Pfam" id="PF01844">
    <property type="entry name" value="HNH"/>
    <property type="match status" value="1"/>
</dbReference>
<dbReference type="RefSeq" id="WP_063099068.1">
    <property type="nucleotide sequence ID" value="NZ_CP015145.1"/>
</dbReference>
<keyword evidence="2" id="KW-0378">Hydrolase</keyword>
<gene>
    <name evidence="2" type="ORF">IEC338SC_2683</name>
</gene>
<dbReference type="SMART" id="SM00507">
    <property type="entry name" value="HNHc"/>
    <property type="match status" value="1"/>
</dbReference>
<protein>
    <submittedName>
        <fullName evidence="2">HNH endonuclease</fullName>
    </submittedName>
</protein>
<dbReference type="GO" id="GO:0003676">
    <property type="term" value="F:nucleic acid binding"/>
    <property type="evidence" value="ECO:0007669"/>
    <property type="project" value="InterPro"/>
</dbReference>
<dbReference type="AlphaFoldDB" id="A0AB33BGG5"/>
<keyword evidence="2" id="KW-0255">Endonuclease</keyword>
<dbReference type="PANTHER" id="PTHR33877:SF2">
    <property type="entry name" value="OS07G0170200 PROTEIN"/>
    <property type="match status" value="1"/>
</dbReference>
<sequence length="142" mass="16611">MSLDSTERDERIYCDICHTREIFYPIYRLSSRICLCVECAREVANLYVYDFECRWIDHDYAAKYGETTKPKSRKTLPKKLRQSVFERDNFTCLYCESTSDLTIDHIVPVSRGGGDEVENLQTLCRVCNARKGTNLEMERTKA</sequence>